<keyword evidence="2" id="KW-0472">Membrane</keyword>
<feature type="compositionally biased region" description="Low complexity" evidence="1">
    <location>
        <begin position="464"/>
        <end position="476"/>
    </location>
</feature>
<sequence length="486" mass="55301">MFVANSSDQSTRLLQAYSQSMESQIHITSINITLAILLTIILIAAITGWLLLKDKTSQKKRTNGPQQSSQSRRASLARFYQNQGRKKTHQTNELDKAEKGGLEAELPSLYQKYVSGFVKFTADRPVIGIGKPTFVQPSRKLSKRKSFLFARCESTDILFENSSNTSKSTDVKNSVKNQPTCRNTASPDEKSVSSGNSNTRPRFLGRCASVRGQTYNVARGSIESLAYRTERFSVDERINRRMPSLRSHIFRRSLRESGDNWLQMEQSLYGRGRLSFAISYVCTFGVLNVTINRLTGVHEVQITESLLPSQTQTAFTINLRLRDLDRKNVEQQQKNGFGTTYSTHAVSTNLNPDFDQSFSFQLNANDIENTELIFTVHKTTSAPLTSNDLANLQRKPSVLSHSTERRRSSIEYRQVGEPQCLGVVQYKLYRDNLINRPESLKEIWRDIQRITDLEESSCDELQQSEKQIQSESSKQQFETSDHVSYR</sequence>
<keyword evidence="2" id="KW-1133">Transmembrane helix</keyword>
<feature type="compositionally biased region" description="Low complexity" evidence="1">
    <location>
        <begin position="66"/>
        <end position="78"/>
    </location>
</feature>
<dbReference type="OrthoDB" id="6257041at2759"/>
<dbReference type="AlphaFoldDB" id="A0A8T0D9D5"/>
<evidence type="ECO:0000313" key="3">
    <source>
        <dbReference type="EMBL" id="KAF8563277.1"/>
    </source>
</evidence>
<gene>
    <name evidence="3" type="ORF">P879_07511</name>
</gene>
<protein>
    <recommendedName>
        <fullName evidence="5">C2 domain-containing protein</fullName>
    </recommendedName>
</protein>
<evidence type="ECO:0000256" key="1">
    <source>
        <dbReference type="SAM" id="MobiDB-lite"/>
    </source>
</evidence>
<dbReference type="InterPro" id="IPR035892">
    <property type="entry name" value="C2_domain_sf"/>
</dbReference>
<dbReference type="EMBL" id="JTDF01012797">
    <property type="protein sequence ID" value="KAF8563277.1"/>
    <property type="molecule type" value="Genomic_DNA"/>
</dbReference>
<evidence type="ECO:0000313" key="4">
    <source>
        <dbReference type="Proteomes" id="UP000699462"/>
    </source>
</evidence>
<evidence type="ECO:0000256" key="2">
    <source>
        <dbReference type="SAM" id="Phobius"/>
    </source>
</evidence>
<reference evidence="3 4" key="1">
    <citation type="submission" date="2019-07" db="EMBL/GenBank/DDBJ databases">
        <title>Annotation for the trematode Paragonimus westermani.</title>
        <authorList>
            <person name="Choi Y.-J."/>
        </authorList>
    </citation>
    <scope>NUCLEOTIDE SEQUENCE [LARGE SCALE GENOMIC DNA]</scope>
    <source>
        <strain evidence="3">180907_Pwestermani</strain>
    </source>
</reference>
<keyword evidence="4" id="KW-1185">Reference proteome</keyword>
<dbReference type="SUPFAM" id="SSF49562">
    <property type="entry name" value="C2 domain (Calcium/lipid-binding domain, CaLB)"/>
    <property type="match status" value="1"/>
</dbReference>
<feature type="region of interest" description="Disordered" evidence="1">
    <location>
        <begin position="57"/>
        <end position="96"/>
    </location>
</feature>
<proteinExistence type="predicted"/>
<keyword evidence="2" id="KW-0812">Transmembrane</keyword>
<dbReference type="Proteomes" id="UP000699462">
    <property type="component" value="Unassembled WGS sequence"/>
</dbReference>
<dbReference type="Gene3D" id="2.60.40.150">
    <property type="entry name" value="C2 domain"/>
    <property type="match status" value="1"/>
</dbReference>
<name>A0A8T0D9D5_9TREM</name>
<comment type="caution">
    <text evidence="3">The sequence shown here is derived from an EMBL/GenBank/DDBJ whole genome shotgun (WGS) entry which is preliminary data.</text>
</comment>
<feature type="region of interest" description="Disordered" evidence="1">
    <location>
        <begin position="163"/>
        <end position="200"/>
    </location>
</feature>
<accession>A0A8T0D9D5</accession>
<feature type="transmembrane region" description="Helical" evidence="2">
    <location>
        <begin position="30"/>
        <end position="52"/>
    </location>
</feature>
<feature type="region of interest" description="Disordered" evidence="1">
    <location>
        <begin position="458"/>
        <end position="486"/>
    </location>
</feature>
<organism evidence="3 4">
    <name type="scientific">Paragonimus westermani</name>
    <dbReference type="NCBI Taxonomy" id="34504"/>
    <lineage>
        <taxon>Eukaryota</taxon>
        <taxon>Metazoa</taxon>
        <taxon>Spiralia</taxon>
        <taxon>Lophotrochozoa</taxon>
        <taxon>Platyhelminthes</taxon>
        <taxon>Trematoda</taxon>
        <taxon>Digenea</taxon>
        <taxon>Plagiorchiida</taxon>
        <taxon>Troglotremata</taxon>
        <taxon>Troglotrematidae</taxon>
        <taxon>Paragonimus</taxon>
    </lineage>
</organism>
<evidence type="ECO:0008006" key="5">
    <source>
        <dbReference type="Google" id="ProtNLM"/>
    </source>
</evidence>